<dbReference type="SUPFAM" id="SSF52283">
    <property type="entry name" value="Formate/glycerate dehydrogenase catalytic domain-like"/>
    <property type="match status" value="1"/>
</dbReference>
<evidence type="ECO:0000256" key="4">
    <source>
        <dbReference type="ARBA" id="ARBA00023027"/>
    </source>
</evidence>
<dbReference type="EMBL" id="CADCUW010000563">
    <property type="protein sequence ID" value="CAA9448584.1"/>
    <property type="molecule type" value="Genomic_DNA"/>
</dbReference>
<dbReference type="Pfam" id="PF00670">
    <property type="entry name" value="AdoHcyase_NAD"/>
    <property type="match status" value="1"/>
</dbReference>
<gene>
    <name evidence="6" type="ORF">AVDCRST_MAG01-01-4330</name>
</gene>
<dbReference type="SUPFAM" id="SSF51735">
    <property type="entry name" value="NAD(P)-binding Rossmann-fold domains"/>
    <property type="match status" value="1"/>
</dbReference>
<dbReference type="InterPro" id="IPR000043">
    <property type="entry name" value="Adenosylhomocysteinase-like"/>
</dbReference>
<dbReference type="PANTHER" id="PTHR23420:SF0">
    <property type="entry name" value="ADENOSYLHOMOCYSTEINASE"/>
    <property type="match status" value="1"/>
</dbReference>
<organism evidence="6">
    <name type="scientific">uncultured Rubrobacteraceae bacterium</name>
    <dbReference type="NCBI Taxonomy" id="349277"/>
    <lineage>
        <taxon>Bacteria</taxon>
        <taxon>Bacillati</taxon>
        <taxon>Actinomycetota</taxon>
        <taxon>Rubrobacteria</taxon>
        <taxon>Rubrobacterales</taxon>
        <taxon>Rubrobacteraceae</taxon>
        <taxon>environmental samples</taxon>
    </lineage>
</organism>
<dbReference type="Gene3D" id="3.40.50.720">
    <property type="entry name" value="NAD(P)-binding Rossmann-like Domain"/>
    <property type="match status" value="1"/>
</dbReference>
<dbReference type="InterPro" id="IPR036291">
    <property type="entry name" value="NAD(P)-bd_dom_sf"/>
</dbReference>
<reference evidence="6" key="1">
    <citation type="submission" date="2020-02" db="EMBL/GenBank/DDBJ databases">
        <authorList>
            <person name="Meier V. D."/>
        </authorList>
    </citation>
    <scope>NUCLEOTIDE SEQUENCE</scope>
    <source>
        <strain evidence="6">AVDCRST_MAG01</strain>
    </source>
</reference>
<comment type="cofactor">
    <cofactor evidence="1">
        <name>NAD(+)</name>
        <dbReference type="ChEBI" id="CHEBI:57540"/>
    </cofactor>
</comment>
<dbReference type="SMART" id="SM00996">
    <property type="entry name" value="AdoHcyase"/>
    <property type="match status" value="1"/>
</dbReference>
<name>A0A6J4QLP5_9ACTN</name>
<evidence type="ECO:0000256" key="3">
    <source>
        <dbReference type="ARBA" id="ARBA00022563"/>
    </source>
</evidence>
<dbReference type="InterPro" id="IPR020082">
    <property type="entry name" value="S-Ado-L-homoCys_hydrolase_CS"/>
</dbReference>
<comment type="similarity">
    <text evidence="2">Belongs to the adenosylhomocysteinase family.</text>
</comment>
<dbReference type="PROSITE" id="PS00739">
    <property type="entry name" value="ADOHCYASE_2"/>
    <property type="match status" value="1"/>
</dbReference>
<evidence type="ECO:0000256" key="1">
    <source>
        <dbReference type="ARBA" id="ARBA00001911"/>
    </source>
</evidence>
<dbReference type="InterPro" id="IPR015878">
    <property type="entry name" value="Ado_hCys_hydrolase_NAD-bd"/>
</dbReference>
<sequence>MPPREDSLDRELAWLHDFTPATRASAEALPSLQGERLLVVCHLDLKMVPYFEALLTAGAEVRACAANPATTRDEVAEHLGSLGVDVPARKDDPAGRHAAHLRAAVAAGPTLLSEMGANASVSTGGRLETVRGGLEATGTGISRLGSLDLAYPVFDWDSVPIKQGLHNRHLVGLMAANTFLNVTGLSLYGRTVLVVGYGPVGRGLADAARSFGAAVEVCDPDPAARLAAAHLGFPTPTLEAGLPRADALFTATGRDGAVSAEALASCKNGVFLANLGHTAGELPVEELRRRVVDMPRPHIERCEVDGKTLYLLAGGAMFNLAAGPGDPYDTFDLVTALMIEATGFLATEGTGYPPGIHPLPKRVWDHAARRYVREG</sequence>
<evidence type="ECO:0000256" key="2">
    <source>
        <dbReference type="ARBA" id="ARBA00007122"/>
    </source>
</evidence>
<evidence type="ECO:0000259" key="5">
    <source>
        <dbReference type="SMART" id="SM00997"/>
    </source>
</evidence>
<dbReference type="Gene3D" id="3.40.50.1480">
    <property type="entry name" value="Adenosylhomocysteinase-like"/>
    <property type="match status" value="1"/>
</dbReference>
<dbReference type="GO" id="GO:0033353">
    <property type="term" value="P:S-adenosylmethionine cycle"/>
    <property type="evidence" value="ECO:0007669"/>
    <property type="project" value="TreeGrafter"/>
</dbReference>
<accession>A0A6J4QLP5</accession>
<keyword evidence="3" id="KW-0554">One-carbon metabolism</keyword>
<dbReference type="SMART" id="SM00997">
    <property type="entry name" value="AdoHcyase_NAD"/>
    <property type="match status" value="1"/>
</dbReference>
<dbReference type="InterPro" id="IPR042172">
    <property type="entry name" value="Adenosylhomocyst_ase-like_sf"/>
</dbReference>
<evidence type="ECO:0000313" key="6">
    <source>
        <dbReference type="EMBL" id="CAA9448584.1"/>
    </source>
</evidence>
<dbReference type="GO" id="GO:0004013">
    <property type="term" value="F:adenosylhomocysteinase activity"/>
    <property type="evidence" value="ECO:0007669"/>
    <property type="project" value="TreeGrafter"/>
</dbReference>
<feature type="domain" description="S-adenosyl-L-homocysteine hydrolase NAD binding" evidence="5">
    <location>
        <begin position="167"/>
        <end position="325"/>
    </location>
</feature>
<dbReference type="AlphaFoldDB" id="A0A6J4QLP5"/>
<proteinExistence type="inferred from homology"/>
<dbReference type="PANTHER" id="PTHR23420">
    <property type="entry name" value="ADENOSYLHOMOCYSTEINASE"/>
    <property type="match status" value="1"/>
</dbReference>
<keyword evidence="4" id="KW-0520">NAD</keyword>
<dbReference type="GO" id="GO:0006730">
    <property type="term" value="P:one-carbon metabolic process"/>
    <property type="evidence" value="ECO:0007669"/>
    <property type="project" value="UniProtKB-KW"/>
</dbReference>
<dbReference type="GO" id="GO:0005829">
    <property type="term" value="C:cytosol"/>
    <property type="evidence" value="ECO:0007669"/>
    <property type="project" value="TreeGrafter"/>
</dbReference>
<protein>
    <recommendedName>
        <fullName evidence="5">S-adenosyl-L-homocysteine hydrolase NAD binding domain-containing protein</fullName>
    </recommendedName>
</protein>